<keyword evidence="3" id="KW-1185">Reference proteome</keyword>
<accession>A0A1R3VC80</accession>
<dbReference type="EMBL" id="FTPD01000017">
    <property type="protein sequence ID" value="SIT55988.1"/>
    <property type="molecule type" value="Genomic_DNA"/>
</dbReference>
<gene>
    <name evidence="2" type="ORF">BQ8794_240195</name>
</gene>
<reference evidence="3" key="1">
    <citation type="submission" date="2017-01" db="EMBL/GenBank/DDBJ databases">
        <authorList>
            <person name="Brunel B."/>
        </authorList>
    </citation>
    <scope>NUCLEOTIDE SEQUENCE [LARGE SCALE GENOMIC DNA]</scope>
</reference>
<dbReference type="RefSeq" id="WP_077378977.1">
    <property type="nucleotide sequence ID" value="NZ_FTPD01000017.1"/>
</dbReference>
<evidence type="ECO:0000313" key="3">
    <source>
        <dbReference type="Proteomes" id="UP000188388"/>
    </source>
</evidence>
<dbReference type="Pfam" id="PF09361">
    <property type="entry name" value="Phasin_2"/>
    <property type="match status" value="1"/>
</dbReference>
<feature type="domain" description="Phasin" evidence="1">
    <location>
        <begin position="3"/>
        <end position="60"/>
    </location>
</feature>
<proteinExistence type="predicted"/>
<name>A0A1R3VC80_9HYPH</name>
<dbReference type="Proteomes" id="UP000188388">
    <property type="component" value="Unassembled WGS sequence"/>
</dbReference>
<dbReference type="AlphaFoldDB" id="A0A1R3VC80"/>
<sequence length="68" mass="7632">MSTKTVAALRANAEADVSHLKALVSAKLPSEVVELQSSFLRKRPEMWVEQGREFQVLISRALFPGIHR</sequence>
<evidence type="ECO:0000259" key="1">
    <source>
        <dbReference type="Pfam" id="PF09361"/>
    </source>
</evidence>
<protein>
    <recommendedName>
        <fullName evidence="1">Phasin domain-containing protein</fullName>
    </recommendedName>
</protein>
<organism evidence="2 3">
    <name type="scientific">Mesorhizobium prunaredense</name>
    <dbReference type="NCBI Taxonomy" id="1631249"/>
    <lineage>
        <taxon>Bacteria</taxon>
        <taxon>Pseudomonadati</taxon>
        <taxon>Pseudomonadota</taxon>
        <taxon>Alphaproteobacteria</taxon>
        <taxon>Hyphomicrobiales</taxon>
        <taxon>Phyllobacteriaceae</taxon>
        <taxon>Mesorhizobium</taxon>
    </lineage>
</organism>
<dbReference type="InterPro" id="IPR018968">
    <property type="entry name" value="Phasin"/>
</dbReference>
<evidence type="ECO:0000313" key="2">
    <source>
        <dbReference type="EMBL" id="SIT55988.1"/>
    </source>
</evidence>